<reference evidence="1 2" key="1">
    <citation type="submission" date="2019-12" db="EMBL/GenBank/DDBJ databases">
        <title>Mucilaginibacter sp. HMF7410 genome sequencing and assembly.</title>
        <authorList>
            <person name="Kang H."/>
            <person name="Cha I."/>
            <person name="Kim H."/>
            <person name="Joh K."/>
        </authorList>
    </citation>
    <scope>NUCLEOTIDE SEQUENCE [LARGE SCALE GENOMIC DNA]</scope>
    <source>
        <strain evidence="1 2">HMF7410</strain>
    </source>
</reference>
<dbReference type="InterPro" id="IPR011250">
    <property type="entry name" value="OMP/PagP_B-barrel"/>
</dbReference>
<accession>A0A7K1SUU7</accession>
<comment type="caution">
    <text evidence="1">The sequence shown here is derived from an EMBL/GenBank/DDBJ whole genome shotgun (WGS) entry which is preliminary data.</text>
</comment>
<evidence type="ECO:0000313" key="2">
    <source>
        <dbReference type="Proteomes" id="UP000462014"/>
    </source>
</evidence>
<evidence type="ECO:0000313" key="1">
    <source>
        <dbReference type="EMBL" id="MVN21053.1"/>
    </source>
</evidence>
<organism evidence="1 2">
    <name type="scientific">Mucilaginibacter arboris</name>
    <dbReference type="NCBI Taxonomy" id="2682090"/>
    <lineage>
        <taxon>Bacteria</taxon>
        <taxon>Pseudomonadati</taxon>
        <taxon>Bacteroidota</taxon>
        <taxon>Sphingobacteriia</taxon>
        <taxon>Sphingobacteriales</taxon>
        <taxon>Sphingobacteriaceae</taxon>
        <taxon>Mucilaginibacter</taxon>
    </lineage>
</organism>
<dbReference type="RefSeq" id="WP_157565076.1">
    <property type="nucleotide sequence ID" value="NZ_WPIK01000004.1"/>
</dbReference>
<dbReference type="EMBL" id="WPIK01000004">
    <property type="protein sequence ID" value="MVN21053.1"/>
    <property type="molecule type" value="Genomic_DNA"/>
</dbReference>
<name>A0A7K1SUU7_9SPHI</name>
<gene>
    <name evidence="1" type="ORF">GO621_05835</name>
</gene>
<evidence type="ECO:0008006" key="3">
    <source>
        <dbReference type="Google" id="ProtNLM"/>
    </source>
</evidence>
<protein>
    <recommendedName>
        <fullName evidence="3">Outer membrane protein beta-barrel domain-containing protein</fullName>
    </recommendedName>
</protein>
<dbReference type="AlphaFoldDB" id="A0A7K1SUU7"/>
<proteinExistence type="predicted"/>
<keyword evidence="2" id="KW-1185">Reference proteome</keyword>
<sequence>MGDAKDVYSFGFGGSGKIEIPATKSFFITVTAGYTSFYLKDNIKNTLTAFGGSTNPAGYVPLKAGGKYYIIPLFYVEGEIGAAIGVQKLSPFLITNNTLSGRGTAFAYAPGVGVSIPLIGKSAIDAGVRYEGWSQNGQLGQLALRVAYKF</sequence>
<dbReference type="SUPFAM" id="SSF56925">
    <property type="entry name" value="OMPA-like"/>
    <property type="match status" value="1"/>
</dbReference>
<dbReference type="Proteomes" id="UP000462014">
    <property type="component" value="Unassembled WGS sequence"/>
</dbReference>